<dbReference type="EMBL" id="CM017711">
    <property type="protein sequence ID" value="TYG46684.1"/>
    <property type="molecule type" value="Genomic_DNA"/>
</dbReference>
<proteinExistence type="predicted"/>
<keyword evidence="2" id="KW-1185">Reference proteome</keyword>
<organism evidence="1 2">
    <name type="scientific">Gossypium darwinii</name>
    <name type="common">Darwin's cotton</name>
    <name type="synonym">Gossypium barbadense var. darwinii</name>
    <dbReference type="NCBI Taxonomy" id="34276"/>
    <lineage>
        <taxon>Eukaryota</taxon>
        <taxon>Viridiplantae</taxon>
        <taxon>Streptophyta</taxon>
        <taxon>Embryophyta</taxon>
        <taxon>Tracheophyta</taxon>
        <taxon>Spermatophyta</taxon>
        <taxon>Magnoliopsida</taxon>
        <taxon>eudicotyledons</taxon>
        <taxon>Gunneridae</taxon>
        <taxon>Pentapetalae</taxon>
        <taxon>rosids</taxon>
        <taxon>malvids</taxon>
        <taxon>Malvales</taxon>
        <taxon>Malvaceae</taxon>
        <taxon>Malvoideae</taxon>
        <taxon>Gossypium</taxon>
    </lineage>
</organism>
<dbReference type="Proteomes" id="UP000323506">
    <property type="component" value="Chromosome D11"/>
</dbReference>
<evidence type="ECO:0000313" key="2">
    <source>
        <dbReference type="Proteomes" id="UP000323506"/>
    </source>
</evidence>
<evidence type="ECO:0000313" key="1">
    <source>
        <dbReference type="EMBL" id="TYG46684.1"/>
    </source>
</evidence>
<feature type="non-terminal residue" evidence="1">
    <location>
        <position position="1"/>
    </location>
</feature>
<sequence length="159" mass="18368">GRGSNEERLTIDTWHPKMRKGVVRNEMLWGVKNNHKRQPGKQKHLSNRMKRKQNKAVKCQTLDDDSPVAENITSLRSDPSSMGHVESHLTGHLWVKHYFGVGHESGTKSRQTLNTRYDLKIIRVEGCRDSQEVFLETATLERVRNSSLIERSCTKYERG</sequence>
<reference evidence="1 2" key="1">
    <citation type="submission" date="2019-06" db="EMBL/GenBank/DDBJ databases">
        <title>WGS assembly of Gossypium darwinii.</title>
        <authorList>
            <person name="Chen Z.J."/>
            <person name="Sreedasyam A."/>
            <person name="Ando A."/>
            <person name="Song Q."/>
            <person name="De L."/>
            <person name="Hulse-Kemp A."/>
            <person name="Ding M."/>
            <person name="Ye W."/>
            <person name="Kirkbride R."/>
            <person name="Jenkins J."/>
            <person name="Plott C."/>
            <person name="Lovell J."/>
            <person name="Lin Y.-M."/>
            <person name="Vaughn R."/>
            <person name="Liu B."/>
            <person name="Li W."/>
            <person name="Simpson S."/>
            <person name="Scheffler B."/>
            <person name="Saski C."/>
            <person name="Grover C."/>
            <person name="Hu G."/>
            <person name="Conover J."/>
            <person name="Carlson J."/>
            <person name="Shu S."/>
            <person name="Boston L."/>
            <person name="Williams M."/>
            <person name="Peterson D."/>
            <person name="Mcgee K."/>
            <person name="Jones D."/>
            <person name="Wendel J."/>
            <person name="Stelly D."/>
            <person name="Grimwood J."/>
            <person name="Schmutz J."/>
        </authorList>
    </citation>
    <scope>NUCLEOTIDE SEQUENCE [LARGE SCALE GENOMIC DNA]</scope>
    <source>
        <strain evidence="1">1808015.09</strain>
    </source>
</reference>
<accession>A0A5D2AP80</accession>
<name>A0A5D2AP80_GOSDA</name>
<dbReference type="AlphaFoldDB" id="A0A5D2AP80"/>
<protein>
    <submittedName>
        <fullName evidence="1">Uncharacterized protein</fullName>
    </submittedName>
</protein>
<gene>
    <name evidence="1" type="ORF">ES288_D11G276100v1</name>
</gene>